<dbReference type="PANTHER" id="PTHR38344:SF1">
    <property type="entry name" value="INORGANIC CARBON TRANSPORTER SUBUNIT DABA-RELATED"/>
    <property type="match status" value="1"/>
</dbReference>
<evidence type="ECO:0000256" key="3">
    <source>
        <dbReference type="ARBA" id="ARBA00022723"/>
    </source>
</evidence>
<dbReference type="EMBL" id="JBHLYQ010000249">
    <property type="protein sequence ID" value="MFC0083080.1"/>
    <property type="molecule type" value="Genomic_DNA"/>
</dbReference>
<keyword evidence="4" id="KW-0862">Zinc</keyword>
<evidence type="ECO:0000313" key="7">
    <source>
        <dbReference type="Proteomes" id="UP001589788"/>
    </source>
</evidence>
<dbReference type="Proteomes" id="UP001589788">
    <property type="component" value="Unassembled WGS sequence"/>
</dbReference>
<reference evidence="6 7" key="1">
    <citation type="submission" date="2024-09" db="EMBL/GenBank/DDBJ databases">
        <authorList>
            <person name="Sun Q."/>
            <person name="Mori K."/>
        </authorList>
    </citation>
    <scope>NUCLEOTIDE SEQUENCE [LARGE SCALE GENOMIC DNA]</scope>
    <source>
        <strain evidence="6 7">JCM 15389</strain>
    </source>
</reference>
<evidence type="ECO:0000256" key="4">
    <source>
        <dbReference type="ARBA" id="ARBA00022833"/>
    </source>
</evidence>
<evidence type="ECO:0000313" key="6">
    <source>
        <dbReference type="EMBL" id="MFC0083080.1"/>
    </source>
</evidence>
<dbReference type="Pfam" id="PF10070">
    <property type="entry name" value="DabA"/>
    <property type="match status" value="1"/>
</dbReference>
<keyword evidence="3" id="KW-0479">Metal-binding</keyword>
<evidence type="ECO:0000256" key="5">
    <source>
        <dbReference type="ARBA" id="ARBA00023136"/>
    </source>
</evidence>
<dbReference type="RefSeq" id="WP_377790815.1">
    <property type="nucleotide sequence ID" value="NZ_JBHLYQ010000249.1"/>
</dbReference>
<proteinExistence type="predicted"/>
<keyword evidence="5" id="KW-0472">Membrane</keyword>
<keyword evidence="2" id="KW-1003">Cell membrane</keyword>
<evidence type="ECO:0000256" key="2">
    <source>
        <dbReference type="ARBA" id="ARBA00022475"/>
    </source>
</evidence>
<keyword evidence="7" id="KW-1185">Reference proteome</keyword>
<dbReference type="InterPro" id="IPR018752">
    <property type="entry name" value="DabA"/>
</dbReference>
<dbReference type="PANTHER" id="PTHR38344">
    <property type="entry name" value="UPF0753 PROTEIN AQ_863"/>
    <property type="match status" value="1"/>
</dbReference>
<gene>
    <name evidence="6" type="ORF">ACFFRE_13175</name>
</gene>
<accession>A0ABV6C5U9</accession>
<comment type="caution">
    <text evidence="6">The sequence shown here is derived from an EMBL/GenBank/DDBJ whole genome shotgun (WGS) entry which is preliminary data.</text>
</comment>
<sequence length="387" mass="40803">AKTLAPRGAAAARGRLHALLAPPVPTAVTVDPPEGTPLGEQADEEQALLAEATLRTMGLVRAFAPLVLLCGHGSSTENNPYASALDCGACGGNRGGHSARATAAILNRPAIRRRLAERGIEIPVGTLFVAGEHDTATDRVSILDRHLVPASHRDQVAALQAALDRAGAATAAERRRTLPGSGHLGRIGQPEHRAADWAQVQPEWGLAGNAAFVIGPRRLTAGVHLEGRCFLHSYDPAADPDGQALESILTAPVVVAHWINAQYYFSTVEPAVFSSGDKTAQNVVGGIGVVRGAGGDLGVGLPLQSLFDGPRPFHEPLRLLVVVQAPLARLEAIIGRNRVLQELFDGEWLHLVAQEDEGSPWQVRLPGGTWARWAPADAPVRRPVPVG</sequence>
<keyword evidence="1" id="KW-0813">Transport</keyword>
<organism evidence="6 7">
    <name type="scientific">Aciditerrimonas ferrireducens</name>
    <dbReference type="NCBI Taxonomy" id="667306"/>
    <lineage>
        <taxon>Bacteria</taxon>
        <taxon>Bacillati</taxon>
        <taxon>Actinomycetota</taxon>
        <taxon>Acidimicrobiia</taxon>
        <taxon>Acidimicrobiales</taxon>
        <taxon>Acidimicrobiaceae</taxon>
        <taxon>Aciditerrimonas</taxon>
    </lineage>
</organism>
<protein>
    <submittedName>
        <fullName evidence="6">Inorganic carbon transporter subunit DabA</fullName>
    </submittedName>
</protein>
<name>A0ABV6C5U9_9ACTN</name>
<feature type="non-terminal residue" evidence="6">
    <location>
        <position position="1"/>
    </location>
</feature>
<evidence type="ECO:0000256" key="1">
    <source>
        <dbReference type="ARBA" id="ARBA00022448"/>
    </source>
</evidence>